<comment type="function">
    <text evidence="14">Cell wall formation.</text>
</comment>
<dbReference type="Pfam" id="PF02875">
    <property type="entry name" value="Mur_ligase_C"/>
    <property type="match status" value="1"/>
</dbReference>
<evidence type="ECO:0000256" key="11">
    <source>
        <dbReference type="ARBA" id="ARBA00023306"/>
    </source>
</evidence>
<comment type="subcellular location">
    <subcellularLocation>
        <location evidence="1 14">Cytoplasm</location>
    </subcellularLocation>
</comment>
<evidence type="ECO:0000256" key="10">
    <source>
        <dbReference type="ARBA" id="ARBA00022984"/>
    </source>
</evidence>
<comment type="catalytic activity">
    <reaction evidence="13 14">
        <text>UDP-N-acetyl-alpha-D-muramate + L-alanine + ATP = UDP-N-acetyl-alpha-D-muramoyl-L-alanine + ADP + phosphate + H(+)</text>
        <dbReference type="Rhea" id="RHEA:23372"/>
        <dbReference type="ChEBI" id="CHEBI:15378"/>
        <dbReference type="ChEBI" id="CHEBI:30616"/>
        <dbReference type="ChEBI" id="CHEBI:43474"/>
        <dbReference type="ChEBI" id="CHEBI:57972"/>
        <dbReference type="ChEBI" id="CHEBI:70757"/>
        <dbReference type="ChEBI" id="CHEBI:83898"/>
        <dbReference type="ChEBI" id="CHEBI:456216"/>
        <dbReference type="EC" id="6.3.2.8"/>
    </reaction>
</comment>
<sequence length="466" mass="52308">MKLDSYHSVYFIGVGGIGMSALARWFSHNGYKVSGYDRTPTALTKRLEEEGIVIHYEDKIENIPAEIIDDKKSSLVIYTPAIPASHKEYNHLKDLGYEIKKRSAVLGLISEQFFTVAVAGTHGKTTTSSMVSHILKSAGKDITVFLGGIATNYNSNFIANNTDKAIAVVEADEFDRSFLTLSPNLAVVTSADADHLDIYGDKNKLQNSFKDFIHKLRHNGKLYINNKIVNELVDDSFEGKVKTYGMEYGEFFADNVTLDNGFFQFDYQDAQVKIEGLRLGVPGFHNVENVTAAIAIGLELGLSEEDIRKGVESYLGVKRRFEYVLRSEQIVFVDDYAHHPVEIKAFLSSLKALYPDKKVTAIFQPHLFTRTRDFANEFSESLSLADEVILLDIYPAREEPIEGVSSKLLLDNITINKKEQCSKEQLIDNLKEKELEVVATIGAGDIDKLVEPIKEMLKSRYHVKEV</sequence>
<dbReference type="Gene3D" id="3.90.190.20">
    <property type="entry name" value="Mur ligase, C-terminal domain"/>
    <property type="match status" value="1"/>
</dbReference>
<evidence type="ECO:0000256" key="9">
    <source>
        <dbReference type="ARBA" id="ARBA00022960"/>
    </source>
</evidence>
<feature type="binding site" evidence="14">
    <location>
        <begin position="120"/>
        <end position="126"/>
    </location>
    <ligand>
        <name>ATP</name>
        <dbReference type="ChEBI" id="CHEBI:30616"/>
    </ligand>
</feature>
<dbReference type="GO" id="GO:0005737">
    <property type="term" value="C:cytoplasm"/>
    <property type="evidence" value="ECO:0007669"/>
    <property type="project" value="UniProtKB-SubCell"/>
</dbReference>
<name>A0A937JZD6_9BACT</name>
<evidence type="ECO:0000256" key="3">
    <source>
        <dbReference type="ARBA" id="ARBA00012211"/>
    </source>
</evidence>
<evidence type="ECO:0000256" key="12">
    <source>
        <dbReference type="ARBA" id="ARBA00023316"/>
    </source>
</evidence>
<accession>A0A937JZD6</accession>
<evidence type="ECO:0000256" key="8">
    <source>
        <dbReference type="ARBA" id="ARBA00022840"/>
    </source>
</evidence>
<comment type="caution">
    <text evidence="19">The sequence shown here is derived from an EMBL/GenBank/DDBJ whole genome shotgun (WGS) entry which is preliminary data.</text>
</comment>
<keyword evidence="6 14" id="KW-0132">Cell division</keyword>
<dbReference type="SUPFAM" id="SSF51984">
    <property type="entry name" value="MurCD N-terminal domain"/>
    <property type="match status" value="1"/>
</dbReference>
<keyword evidence="12 14" id="KW-0961">Cell wall biogenesis/degradation</keyword>
<dbReference type="GO" id="GO:0008763">
    <property type="term" value="F:UDP-N-acetylmuramate-L-alanine ligase activity"/>
    <property type="evidence" value="ECO:0007669"/>
    <property type="project" value="UniProtKB-UniRule"/>
</dbReference>
<dbReference type="PANTHER" id="PTHR43445:SF3">
    <property type="entry name" value="UDP-N-ACETYLMURAMATE--L-ALANINE LIGASE"/>
    <property type="match status" value="1"/>
</dbReference>
<dbReference type="InterPro" id="IPR036615">
    <property type="entry name" value="Mur_ligase_C_dom_sf"/>
</dbReference>
<dbReference type="EC" id="6.3.2.8" evidence="3 14"/>
<dbReference type="InterPro" id="IPR000713">
    <property type="entry name" value="Mur_ligase_N"/>
</dbReference>
<dbReference type="Gene3D" id="3.40.1190.10">
    <property type="entry name" value="Mur-like, catalytic domain"/>
    <property type="match status" value="1"/>
</dbReference>
<keyword evidence="20" id="KW-1185">Reference proteome</keyword>
<keyword evidence="15" id="KW-1133">Transmembrane helix</keyword>
<dbReference type="Pfam" id="PF01225">
    <property type="entry name" value="Mur_ligase"/>
    <property type="match status" value="1"/>
</dbReference>
<keyword evidence="4 14" id="KW-0963">Cytoplasm</keyword>
<keyword evidence="15" id="KW-0812">Transmembrane</keyword>
<dbReference type="InterPro" id="IPR013221">
    <property type="entry name" value="Mur_ligase_cen"/>
</dbReference>
<keyword evidence="15" id="KW-0472">Membrane</keyword>
<dbReference type="SUPFAM" id="SSF53244">
    <property type="entry name" value="MurD-like peptide ligases, peptide-binding domain"/>
    <property type="match status" value="1"/>
</dbReference>
<dbReference type="SUPFAM" id="SSF53623">
    <property type="entry name" value="MurD-like peptide ligases, catalytic domain"/>
    <property type="match status" value="1"/>
</dbReference>
<evidence type="ECO:0000256" key="15">
    <source>
        <dbReference type="SAM" id="Phobius"/>
    </source>
</evidence>
<keyword evidence="8 14" id="KW-0067">ATP-binding</keyword>
<dbReference type="InterPro" id="IPR036565">
    <property type="entry name" value="Mur-like_cat_sf"/>
</dbReference>
<dbReference type="InterPro" id="IPR050061">
    <property type="entry name" value="MurCDEF_pg_biosynth"/>
</dbReference>
<keyword evidence="7 14" id="KW-0547">Nucleotide-binding</keyword>
<dbReference type="HAMAP" id="MF_00046">
    <property type="entry name" value="MurC"/>
    <property type="match status" value="1"/>
</dbReference>
<dbReference type="AlphaFoldDB" id="A0A937JZD6"/>
<reference evidence="19" key="1">
    <citation type="submission" date="2021-01" db="EMBL/GenBank/DDBJ databases">
        <title>Fulvivirga kasyanovii gen. nov., sp nov., a novel member of the phylum Bacteroidetes isolated from seawater in a mussel farm.</title>
        <authorList>
            <person name="Zhao L.-H."/>
            <person name="Wang Z.-J."/>
        </authorList>
    </citation>
    <scope>NUCLEOTIDE SEQUENCE</scope>
    <source>
        <strain evidence="19">2943</strain>
    </source>
</reference>
<dbReference type="EMBL" id="JAESIY010000005">
    <property type="protein sequence ID" value="MBL3656559.1"/>
    <property type="molecule type" value="Genomic_DNA"/>
</dbReference>
<dbReference type="InterPro" id="IPR004101">
    <property type="entry name" value="Mur_ligase_C"/>
</dbReference>
<evidence type="ECO:0000259" key="16">
    <source>
        <dbReference type="Pfam" id="PF01225"/>
    </source>
</evidence>
<dbReference type="GO" id="GO:0009252">
    <property type="term" value="P:peptidoglycan biosynthetic process"/>
    <property type="evidence" value="ECO:0007669"/>
    <property type="project" value="UniProtKB-UniRule"/>
</dbReference>
<organism evidence="19 20">
    <name type="scientific">Fulvivirga sediminis</name>
    <dbReference type="NCBI Taxonomy" id="2803949"/>
    <lineage>
        <taxon>Bacteria</taxon>
        <taxon>Pseudomonadati</taxon>
        <taxon>Bacteroidota</taxon>
        <taxon>Cytophagia</taxon>
        <taxon>Cytophagales</taxon>
        <taxon>Fulvivirgaceae</taxon>
        <taxon>Fulvivirga</taxon>
    </lineage>
</organism>
<gene>
    <name evidence="14" type="primary">murC</name>
    <name evidence="19" type="ORF">JL102_10480</name>
</gene>
<dbReference type="Gene3D" id="3.40.50.720">
    <property type="entry name" value="NAD(P)-binding Rossmann-like Domain"/>
    <property type="match status" value="1"/>
</dbReference>
<evidence type="ECO:0000313" key="19">
    <source>
        <dbReference type="EMBL" id="MBL3656559.1"/>
    </source>
</evidence>
<dbReference type="GO" id="GO:0008360">
    <property type="term" value="P:regulation of cell shape"/>
    <property type="evidence" value="ECO:0007669"/>
    <property type="project" value="UniProtKB-KW"/>
</dbReference>
<evidence type="ECO:0000256" key="7">
    <source>
        <dbReference type="ARBA" id="ARBA00022741"/>
    </source>
</evidence>
<dbReference type="GO" id="GO:0071555">
    <property type="term" value="P:cell wall organization"/>
    <property type="evidence" value="ECO:0007669"/>
    <property type="project" value="UniProtKB-KW"/>
</dbReference>
<feature type="domain" description="Mur ligase central" evidence="18">
    <location>
        <begin position="118"/>
        <end position="296"/>
    </location>
</feature>
<feature type="domain" description="Mur ligase C-terminal" evidence="17">
    <location>
        <begin position="319"/>
        <end position="428"/>
    </location>
</feature>
<keyword evidence="10 14" id="KW-0573">Peptidoglycan synthesis</keyword>
<dbReference type="GO" id="GO:0051301">
    <property type="term" value="P:cell division"/>
    <property type="evidence" value="ECO:0007669"/>
    <property type="project" value="UniProtKB-KW"/>
</dbReference>
<evidence type="ECO:0000256" key="2">
    <source>
        <dbReference type="ARBA" id="ARBA00004752"/>
    </source>
</evidence>
<comment type="pathway">
    <text evidence="2 14">Cell wall biogenesis; peptidoglycan biosynthesis.</text>
</comment>
<evidence type="ECO:0000259" key="18">
    <source>
        <dbReference type="Pfam" id="PF08245"/>
    </source>
</evidence>
<protein>
    <recommendedName>
        <fullName evidence="3 14">UDP-N-acetylmuramate--L-alanine ligase</fullName>
        <ecNumber evidence="3 14">6.3.2.8</ecNumber>
    </recommendedName>
    <alternativeName>
        <fullName evidence="14">UDP-N-acetylmuramoyl-L-alanine synthetase</fullName>
    </alternativeName>
</protein>
<dbReference type="RefSeq" id="WP_202244347.1">
    <property type="nucleotide sequence ID" value="NZ_JAESIY010000005.1"/>
</dbReference>
<evidence type="ECO:0000256" key="14">
    <source>
        <dbReference type="HAMAP-Rule" id="MF_00046"/>
    </source>
</evidence>
<evidence type="ECO:0000256" key="4">
    <source>
        <dbReference type="ARBA" id="ARBA00022490"/>
    </source>
</evidence>
<dbReference type="NCBIfam" id="TIGR01082">
    <property type="entry name" value="murC"/>
    <property type="match status" value="1"/>
</dbReference>
<evidence type="ECO:0000313" key="20">
    <source>
        <dbReference type="Proteomes" id="UP000659388"/>
    </source>
</evidence>
<keyword evidence="5 14" id="KW-0436">Ligase</keyword>
<dbReference type="PANTHER" id="PTHR43445">
    <property type="entry name" value="UDP-N-ACETYLMURAMATE--L-ALANINE LIGASE-RELATED"/>
    <property type="match status" value="1"/>
</dbReference>
<evidence type="ECO:0000259" key="17">
    <source>
        <dbReference type="Pfam" id="PF02875"/>
    </source>
</evidence>
<keyword evidence="11 14" id="KW-0131">Cell cycle</keyword>
<dbReference type="GO" id="GO:0005524">
    <property type="term" value="F:ATP binding"/>
    <property type="evidence" value="ECO:0007669"/>
    <property type="project" value="UniProtKB-UniRule"/>
</dbReference>
<evidence type="ECO:0000256" key="13">
    <source>
        <dbReference type="ARBA" id="ARBA00047833"/>
    </source>
</evidence>
<dbReference type="InterPro" id="IPR005758">
    <property type="entry name" value="UDP-N-AcMur_Ala_ligase_MurC"/>
</dbReference>
<keyword evidence="9 14" id="KW-0133">Cell shape</keyword>
<comment type="similarity">
    <text evidence="14">Belongs to the MurCDEF family.</text>
</comment>
<feature type="transmembrane region" description="Helical" evidence="15">
    <location>
        <begin position="6"/>
        <end position="26"/>
    </location>
</feature>
<feature type="domain" description="Mur ligase N-terminal catalytic" evidence="16">
    <location>
        <begin position="9"/>
        <end position="113"/>
    </location>
</feature>
<dbReference type="Proteomes" id="UP000659388">
    <property type="component" value="Unassembled WGS sequence"/>
</dbReference>
<evidence type="ECO:0000256" key="1">
    <source>
        <dbReference type="ARBA" id="ARBA00004496"/>
    </source>
</evidence>
<evidence type="ECO:0000256" key="6">
    <source>
        <dbReference type="ARBA" id="ARBA00022618"/>
    </source>
</evidence>
<dbReference type="Pfam" id="PF08245">
    <property type="entry name" value="Mur_ligase_M"/>
    <property type="match status" value="1"/>
</dbReference>
<proteinExistence type="inferred from homology"/>
<evidence type="ECO:0000256" key="5">
    <source>
        <dbReference type="ARBA" id="ARBA00022598"/>
    </source>
</evidence>